<feature type="domain" description="HTH LytTR-type" evidence="3">
    <location>
        <begin position="143"/>
        <end position="241"/>
    </location>
</feature>
<sequence length="241" mass="28030">MKLEIMLRIVVVDDEPLALEILDGYLKRIDNVHSVSLFANTREALRFLQNQPVDVLFIDIEMPEMTGIEFLNELTDPPLTIFTTAYRDYAFEGYEMGVVDFLLKPISFNRFKQAIEKITEFLTLKAQNINIDDNPAFRETDFIFVKSGVQRIKLHFNDVTHIQGLKDYAIIYAYTGKILLKGSIKAMLDIFPHDRFIRVHKSFIVSIQKITRLERNRIVLDGYQIPIGRNFKNNLEKALNI</sequence>
<dbReference type="Pfam" id="PF00072">
    <property type="entry name" value="Response_reg"/>
    <property type="match status" value="1"/>
</dbReference>
<keyword evidence="5" id="KW-1185">Reference proteome</keyword>
<dbReference type="RefSeq" id="WP_337716345.1">
    <property type="nucleotide sequence ID" value="NZ_CBFGNQ010000022.1"/>
</dbReference>
<feature type="modified residue" description="4-aspartylphosphate" evidence="1">
    <location>
        <position position="59"/>
    </location>
</feature>
<dbReference type="SMART" id="SM00448">
    <property type="entry name" value="REC"/>
    <property type="match status" value="1"/>
</dbReference>
<dbReference type="PANTHER" id="PTHR45526:SF1">
    <property type="entry name" value="TRANSCRIPTIONAL REGULATORY PROTEIN DCUR-RELATED"/>
    <property type="match status" value="1"/>
</dbReference>
<dbReference type="SUPFAM" id="SSF52172">
    <property type="entry name" value="CheY-like"/>
    <property type="match status" value="1"/>
</dbReference>
<proteinExistence type="predicted"/>
<evidence type="ECO:0000313" key="5">
    <source>
        <dbReference type="Proteomes" id="UP001378956"/>
    </source>
</evidence>
<evidence type="ECO:0000259" key="2">
    <source>
        <dbReference type="PROSITE" id="PS50110"/>
    </source>
</evidence>
<comment type="caution">
    <text evidence="4">The sequence shown here is derived from an EMBL/GenBank/DDBJ whole genome shotgun (WGS) entry which is preliminary data.</text>
</comment>
<dbReference type="InterPro" id="IPR011006">
    <property type="entry name" value="CheY-like_superfamily"/>
</dbReference>
<dbReference type="InterPro" id="IPR007492">
    <property type="entry name" value="LytTR_DNA-bd_dom"/>
</dbReference>
<dbReference type="Gene3D" id="2.40.50.1020">
    <property type="entry name" value="LytTr DNA-binding domain"/>
    <property type="match status" value="1"/>
</dbReference>
<dbReference type="Gene3D" id="3.40.50.2300">
    <property type="match status" value="1"/>
</dbReference>
<reference evidence="4 5" key="1">
    <citation type="submission" date="2024-03" db="EMBL/GenBank/DDBJ databases">
        <title>Sequence of Lycoming College Course Isolates.</title>
        <authorList>
            <person name="Plotts O."/>
            <person name="Newman J."/>
        </authorList>
    </citation>
    <scope>NUCLEOTIDE SEQUENCE [LARGE SCALE GENOMIC DNA]</scope>
    <source>
        <strain evidence="4 5">CJB-3</strain>
    </source>
</reference>
<dbReference type="Pfam" id="PF04397">
    <property type="entry name" value="LytTR"/>
    <property type="match status" value="1"/>
</dbReference>
<feature type="domain" description="Response regulatory" evidence="2">
    <location>
        <begin position="8"/>
        <end position="119"/>
    </location>
</feature>
<dbReference type="InterPro" id="IPR051271">
    <property type="entry name" value="2C-system_Tx_regulators"/>
</dbReference>
<accession>A0ABU8NKM2</accession>
<dbReference type="PROSITE" id="PS50110">
    <property type="entry name" value="RESPONSE_REGULATORY"/>
    <property type="match status" value="1"/>
</dbReference>
<protein>
    <submittedName>
        <fullName evidence="4">LytTR family DNA-binding domain-containing protein</fullName>
    </submittedName>
</protein>
<evidence type="ECO:0000313" key="4">
    <source>
        <dbReference type="EMBL" id="MEJ2902794.1"/>
    </source>
</evidence>
<organism evidence="4 5">
    <name type="scientific">Pedobacter panaciterrae</name>
    <dbReference type="NCBI Taxonomy" id="363849"/>
    <lineage>
        <taxon>Bacteria</taxon>
        <taxon>Pseudomonadati</taxon>
        <taxon>Bacteroidota</taxon>
        <taxon>Sphingobacteriia</taxon>
        <taxon>Sphingobacteriales</taxon>
        <taxon>Sphingobacteriaceae</taxon>
        <taxon>Pedobacter</taxon>
    </lineage>
</organism>
<name>A0ABU8NKM2_9SPHI</name>
<dbReference type="InterPro" id="IPR001789">
    <property type="entry name" value="Sig_transdc_resp-reg_receiver"/>
</dbReference>
<evidence type="ECO:0000259" key="3">
    <source>
        <dbReference type="PROSITE" id="PS50930"/>
    </source>
</evidence>
<dbReference type="SMART" id="SM00850">
    <property type="entry name" value="LytTR"/>
    <property type="match status" value="1"/>
</dbReference>
<dbReference type="EMBL" id="JBBEUB010000002">
    <property type="protein sequence ID" value="MEJ2902794.1"/>
    <property type="molecule type" value="Genomic_DNA"/>
</dbReference>
<dbReference type="PANTHER" id="PTHR45526">
    <property type="entry name" value="TRANSCRIPTIONAL REGULATORY PROTEIN DPIA"/>
    <property type="match status" value="1"/>
</dbReference>
<dbReference type="Proteomes" id="UP001378956">
    <property type="component" value="Unassembled WGS sequence"/>
</dbReference>
<dbReference type="PROSITE" id="PS50930">
    <property type="entry name" value="HTH_LYTTR"/>
    <property type="match status" value="1"/>
</dbReference>
<dbReference type="GO" id="GO:0003677">
    <property type="term" value="F:DNA binding"/>
    <property type="evidence" value="ECO:0007669"/>
    <property type="project" value="UniProtKB-KW"/>
</dbReference>
<keyword evidence="4" id="KW-0238">DNA-binding</keyword>
<evidence type="ECO:0000256" key="1">
    <source>
        <dbReference type="PROSITE-ProRule" id="PRU00169"/>
    </source>
</evidence>
<keyword evidence="1" id="KW-0597">Phosphoprotein</keyword>
<gene>
    <name evidence="4" type="ORF">WAE58_10180</name>
</gene>